<proteinExistence type="predicted"/>
<feature type="chain" id="PRO_5022677088" description="Lactonase, 7-bladed beta-propeller" evidence="1">
    <location>
        <begin position="29"/>
        <end position="363"/>
    </location>
</feature>
<keyword evidence="1" id="KW-0732">Signal</keyword>
<dbReference type="EMBL" id="CP042912">
    <property type="protein sequence ID" value="QEG22831.1"/>
    <property type="molecule type" value="Genomic_DNA"/>
</dbReference>
<gene>
    <name evidence="2" type="ORF">MFFC18_27160</name>
</gene>
<protein>
    <recommendedName>
        <fullName evidence="4">Lactonase, 7-bladed beta-propeller</fullName>
    </recommendedName>
</protein>
<feature type="signal peptide" evidence="1">
    <location>
        <begin position="1"/>
        <end position="28"/>
    </location>
</feature>
<name>A0A5B9PJJ9_9BACT</name>
<evidence type="ECO:0000256" key="1">
    <source>
        <dbReference type="SAM" id="SignalP"/>
    </source>
</evidence>
<dbReference type="AlphaFoldDB" id="A0A5B9PJJ9"/>
<organism evidence="2 3">
    <name type="scientific">Mariniblastus fucicola</name>
    <dbReference type="NCBI Taxonomy" id="980251"/>
    <lineage>
        <taxon>Bacteria</taxon>
        <taxon>Pseudomonadati</taxon>
        <taxon>Planctomycetota</taxon>
        <taxon>Planctomycetia</taxon>
        <taxon>Pirellulales</taxon>
        <taxon>Pirellulaceae</taxon>
        <taxon>Mariniblastus</taxon>
    </lineage>
</organism>
<evidence type="ECO:0000313" key="3">
    <source>
        <dbReference type="Proteomes" id="UP000322214"/>
    </source>
</evidence>
<dbReference type="STRING" id="980251.GCA_001642875_01505"/>
<dbReference type="Proteomes" id="UP000322214">
    <property type="component" value="Chromosome"/>
</dbReference>
<dbReference type="OrthoDB" id="237405at2"/>
<dbReference type="SUPFAM" id="SSF101898">
    <property type="entry name" value="NHL repeat"/>
    <property type="match status" value="1"/>
</dbReference>
<reference evidence="2 3" key="1">
    <citation type="submission" date="2019-08" db="EMBL/GenBank/DDBJ databases">
        <title>Deep-cultivation of Planctomycetes and their phenomic and genomic characterization uncovers novel biology.</title>
        <authorList>
            <person name="Wiegand S."/>
            <person name="Jogler M."/>
            <person name="Boedeker C."/>
            <person name="Pinto D."/>
            <person name="Vollmers J."/>
            <person name="Rivas-Marin E."/>
            <person name="Kohn T."/>
            <person name="Peeters S.H."/>
            <person name="Heuer A."/>
            <person name="Rast P."/>
            <person name="Oberbeckmann S."/>
            <person name="Bunk B."/>
            <person name="Jeske O."/>
            <person name="Meyerdierks A."/>
            <person name="Storesund J.E."/>
            <person name="Kallscheuer N."/>
            <person name="Luecker S."/>
            <person name="Lage O.M."/>
            <person name="Pohl T."/>
            <person name="Merkel B.J."/>
            <person name="Hornburger P."/>
            <person name="Mueller R.-W."/>
            <person name="Bruemmer F."/>
            <person name="Labrenz M."/>
            <person name="Spormann A.M."/>
            <person name="Op den Camp H."/>
            <person name="Overmann J."/>
            <person name="Amann R."/>
            <person name="Jetten M.S.M."/>
            <person name="Mascher T."/>
            <person name="Medema M.H."/>
            <person name="Devos D.P."/>
            <person name="Kaster A.-K."/>
            <person name="Ovreas L."/>
            <person name="Rohde M."/>
            <person name="Galperin M.Y."/>
            <person name="Jogler C."/>
        </authorList>
    </citation>
    <scope>NUCLEOTIDE SEQUENCE [LARGE SCALE GENOMIC DNA]</scope>
    <source>
        <strain evidence="2 3">FC18</strain>
    </source>
</reference>
<sequence length="363" mass="39239" precursor="true">MNFSRTPRLVVIAAMLATATLIGNLANADEIKLTSAGPIAFGPKGLLLISDPMEATIYAIETGVTDGSAADVNVEFENVRQKIASMLGADAKDVRINDLAIHPVNGHPYLSVSRGSGAEEASLILKIDPKTNAISEFDLTNATFTKTTLPNAAESKETRRGNQRLQAITDMAYVDGDIYVAGLSNEEFASNLRTIPYPFNESHKGSSIEIYHGAHGKFETRSPIRTFAALQDKDQVELLAAYTCTPLVRIPVGDLQPDTKVRGTTIAELGNRNRPLDMVVYKKGDQDFALMANSSRGVMKIDLQNVDSQKPIVERISGTAGVAYETIKDLNGVMQLDGLNGTHGVVLVREDDSSEHLKTIELP</sequence>
<accession>A0A5B9PJJ9</accession>
<dbReference type="RefSeq" id="WP_075084300.1">
    <property type="nucleotide sequence ID" value="NZ_CP042912.1"/>
</dbReference>
<keyword evidence="3" id="KW-1185">Reference proteome</keyword>
<evidence type="ECO:0008006" key="4">
    <source>
        <dbReference type="Google" id="ProtNLM"/>
    </source>
</evidence>
<evidence type="ECO:0000313" key="2">
    <source>
        <dbReference type="EMBL" id="QEG22831.1"/>
    </source>
</evidence>
<dbReference type="KEGG" id="mff:MFFC18_27160"/>